<accession>A0A9W4MTJ1</accession>
<dbReference type="OrthoDB" id="2245989at2759"/>
<organism evidence="2 3">
    <name type="scientific">Penicillium olsonii</name>
    <dbReference type="NCBI Taxonomy" id="99116"/>
    <lineage>
        <taxon>Eukaryota</taxon>
        <taxon>Fungi</taxon>
        <taxon>Dikarya</taxon>
        <taxon>Ascomycota</taxon>
        <taxon>Pezizomycotina</taxon>
        <taxon>Eurotiomycetes</taxon>
        <taxon>Eurotiomycetidae</taxon>
        <taxon>Eurotiales</taxon>
        <taxon>Aspergillaceae</taxon>
        <taxon>Penicillium</taxon>
    </lineage>
</organism>
<dbReference type="PANTHER" id="PTHR38116:SF1">
    <property type="entry name" value="BZIP DOMAIN-CONTAINING PROTEIN"/>
    <property type="match status" value="1"/>
</dbReference>
<reference evidence="2" key="1">
    <citation type="submission" date="2021-07" db="EMBL/GenBank/DDBJ databases">
        <authorList>
            <person name="Branca A.L. A."/>
        </authorList>
    </citation>
    <scope>NUCLEOTIDE SEQUENCE</scope>
</reference>
<dbReference type="Pfam" id="PF11905">
    <property type="entry name" value="DUF3425"/>
    <property type="match status" value="1"/>
</dbReference>
<protein>
    <recommendedName>
        <fullName evidence="4">BZIP domain-containing protein</fullName>
    </recommendedName>
</protein>
<feature type="region of interest" description="Disordered" evidence="1">
    <location>
        <begin position="1"/>
        <end position="62"/>
    </location>
</feature>
<name>A0A9W4MTJ1_PENOL</name>
<evidence type="ECO:0000313" key="2">
    <source>
        <dbReference type="EMBL" id="CAG8066222.1"/>
    </source>
</evidence>
<gene>
    <name evidence="2" type="ORF">POLS_LOCUS3686</name>
</gene>
<dbReference type="InterPro" id="IPR021833">
    <property type="entry name" value="DUF3425"/>
</dbReference>
<dbReference type="EMBL" id="CAJVOS010000018">
    <property type="protein sequence ID" value="CAG8066222.1"/>
    <property type="molecule type" value="Genomic_DNA"/>
</dbReference>
<proteinExistence type="predicted"/>
<evidence type="ECO:0000313" key="3">
    <source>
        <dbReference type="Proteomes" id="UP001153618"/>
    </source>
</evidence>
<sequence>MSQKLRARVPDETRQPEEDWTGITDPASRRKLQNRLNQRLYRRRRRAKPSSETPESDLNTTLPVRESIPLAAEQQGVESQQTNIELTGPGNGGQARSLPLIPVSETAKSIHDMKWAEIEKIMERYEMSARQNYALGSPRADQLLTLIQFNVFRALVQNTSMVGFDMDWLGEDAISPWCSRIPESQIALCPTNLRPTSLQREVSHHPWIDLFPIPQLRDNLLSCYENFDEMALCNDLVDFYDVSHEKTGLIVWTSPWQPSGWEVSEDFLHKWSWVVKGCHQLVQSTNYWRSMRGEDPLMLSV</sequence>
<comment type="caution">
    <text evidence="2">The sequence shown here is derived from an EMBL/GenBank/DDBJ whole genome shotgun (WGS) entry which is preliminary data.</text>
</comment>
<keyword evidence="3" id="KW-1185">Reference proteome</keyword>
<evidence type="ECO:0008006" key="4">
    <source>
        <dbReference type="Google" id="ProtNLM"/>
    </source>
</evidence>
<evidence type="ECO:0000256" key="1">
    <source>
        <dbReference type="SAM" id="MobiDB-lite"/>
    </source>
</evidence>
<feature type="compositionally biased region" description="Polar residues" evidence="1">
    <location>
        <begin position="50"/>
        <end position="62"/>
    </location>
</feature>
<dbReference type="PANTHER" id="PTHR38116">
    <property type="entry name" value="CHROMOSOME 7, WHOLE GENOME SHOTGUN SEQUENCE"/>
    <property type="match status" value="1"/>
</dbReference>
<dbReference type="AlphaFoldDB" id="A0A9W4MTJ1"/>
<feature type="compositionally biased region" description="Basic and acidic residues" evidence="1">
    <location>
        <begin position="8"/>
        <end position="17"/>
    </location>
</feature>
<dbReference type="Proteomes" id="UP001153618">
    <property type="component" value="Unassembled WGS sequence"/>
</dbReference>